<organism evidence="3 4">
    <name type="scientific">Erysiphe pulchra</name>
    <dbReference type="NCBI Taxonomy" id="225359"/>
    <lineage>
        <taxon>Eukaryota</taxon>
        <taxon>Fungi</taxon>
        <taxon>Dikarya</taxon>
        <taxon>Ascomycota</taxon>
        <taxon>Pezizomycotina</taxon>
        <taxon>Leotiomycetes</taxon>
        <taxon>Erysiphales</taxon>
        <taxon>Erysiphaceae</taxon>
        <taxon>Erysiphe</taxon>
    </lineage>
</organism>
<keyword evidence="2" id="KW-0378">Hydrolase</keyword>
<evidence type="ECO:0000313" key="3">
    <source>
        <dbReference type="EMBL" id="POS82662.1"/>
    </source>
</evidence>
<dbReference type="EMBL" id="PEDP01002439">
    <property type="protein sequence ID" value="POS82662.1"/>
    <property type="molecule type" value="Genomic_DNA"/>
</dbReference>
<dbReference type="Proteomes" id="UP000237438">
    <property type="component" value="Unassembled WGS sequence"/>
</dbReference>
<sequence>MEDSTANQMCFSSEPFVFLALTISIDPVTTFRVVFTRESREVVGVIAKIATDDYVKCIRRGGSQIKPSQLQPNGYLCGHKFFTDEILRQSLVLAQSSVPEKSIYPCPYFGHLYPENSGYLMWPIIRGNKLFISGMVPIGPFYLILNKEKKFVDVVARGFNNNFLRCTRTSEPLEAPVSDLQGKLFVPPSKSGFLCGKTFFDDEVLKDNAKIAKSQAGKVVESKFPQIYSGPPYYQPCWIWPLKQDGKLYKRGAKGPYRFILKPDYKVIGVAIWVKGNLMPCDRRTITAEKNHDTSDYQCNEQHFSHQQLVRAAEEACVRMNDSAQNHHPARYKGSGFNSEEPFFTYPVLQNGVYKQRRVGPYRVVINTNCEIVGALTTLKTIIDGNPKKGFIKSLNGFDDAFS</sequence>
<evidence type="ECO:0000256" key="1">
    <source>
        <dbReference type="ARBA" id="ARBA00022722"/>
    </source>
</evidence>
<dbReference type="GO" id="GO:0016787">
    <property type="term" value="F:hydrolase activity"/>
    <property type="evidence" value="ECO:0007669"/>
    <property type="project" value="UniProtKB-KW"/>
</dbReference>
<accession>A0A2S4PKV6</accession>
<dbReference type="OrthoDB" id="5425539at2759"/>
<keyword evidence="4" id="KW-1185">Reference proteome</keyword>
<proteinExistence type="predicted"/>
<dbReference type="GO" id="GO:0003723">
    <property type="term" value="F:RNA binding"/>
    <property type="evidence" value="ECO:0007669"/>
    <property type="project" value="InterPro"/>
</dbReference>
<name>A0A2S4PKV6_9PEZI</name>
<protein>
    <submittedName>
        <fullName evidence="3">Uncharacterized protein</fullName>
    </submittedName>
</protein>
<keyword evidence="1" id="KW-0540">Nuclease</keyword>
<dbReference type="GO" id="GO:0004540">
    <property type="term" value="F:RNA nuclease activity"/>
    <property type="evidence" value="ECO:0007669"/>
    <property type="project" value="InterPro"/>
</dbReference>
<feature type="non-terminal residue" evidence="3">
    <location>
        <position position="403"/>
    </location>
</feature>
<reference evidence="3 4" key="1">
    <citation type="submission" date="2017-10" db="EMBL/GenBank/DDBJ databases">
        <title>Development of genomic resources for the powdery mildew, Erysiphe pulchra.</title>
        <authorList>
            <person name="Wadl P.A."/>
            <person name="Mack B.M."/>
            <person name="Moore G."/>
            <person name="Beltz S.B."/>
        </authorList>
    </citation>
    <scope>NUCLEOTIDE SEQUENCE [LARGE SCALE GENOMIC DNA]</scope>
    <source>
        <strain evidence="3">Cflorida</strain>
    </source>
</reference>
<evidence type="ECO:0000313" key="4">
    <source>
        <dbReference type="Proteomes" id="UP000237438"/>
    </source>
</evidence>
<comment type="caution">
    <text evidence="3">The sequence shown here is derived from an EMBL/GenBank/DDBJ whole genome shotgun (WGS) entry which is preliminary data.</text>
</comment>
<dbReference type="SUPFAM" id="SSF53933">
    <property type="entry name" value="Microbial ribonucleases"/>
    <property type="match status" value="2"/>
</dbReference>
<evidence type="ECO:0000256" key="2">
    <source>
        <dbReference type="ARBA" id="ARBA00022801"/>
    </source>
</evidence>
<dbReference type="AlphaFoldDB" id="A0A2S4PKV6"/>
<dbReference type="InterPro" id="IPR016191">
    <property type="entry name" value="Ribonuclease/ribotoxin"/>
</dbReference>
<dbReference type="Gene3D" id="3.10.450.30">
    <property type="entry name" value="Microbial ribonucleases"/>
    <property type="match status" value="3"/>
</dbReference>
<dbReference type="PANTHER" id="PTHR42104:SF2">
    <property type="entry name" value="GUANYL-SPECIFIC RIBONUCLEASE, PUTATIVE (AFU_ORTHOLOGUE AFUA_4G01200)-RELATED"/>
    <property type="match status" value="1"/>
</dbReference>
<dbReference type="PANTHER" id="PTHR42104">
    <property type="entry name" value="EXTRACELLULAR GUANYL-SPECIFIC RIBONUCLEASE RNTA (AFU_ORTHOLOGUE AFUA_4G03230)"/>
    <property type="match status" value="1"/>
</dbReference>
<gene>
    <name evidence="3" type="ORF">EPUL_005255</name>
</gene>